<protein>
    <submittedName>
        <fullName evidence="2">Uncharacterized protein</fullName>
    </submittedName>
</protein>
<dbReference type="HOGENOM" id="CLU_781118_0_0_1"/>
<sequence length="355" mass="39209">MEGGHEIHDSTQAYRDTEGAETLRLSRKDDDDEGIDENERTDEDARTEATSGQEETPEPNSDQEGVLEIHDQEIFDMDEQGYNMGERGIESDDEVEALLLTDALDQCTLEESTSGGPEESAPDSPLFLPEYDTVTISDTYSDILSILSRASSPKPAQVPFDNWQDIFAPMSGASGVFRGVPPLDTIKKRKRPSNASKIPKTPKAAKQISPSKLLEIKYSALRPGNSGPASSFATGKDFKSTTISLRDKETFPFQRQTNSSKGPTRRKVAFITEEYTKPVNANILNHLHELPPGMVRAFPDEPADSIPAPEQANPLDPDDDDDQILAVFDQYIQQDMVTLENFPANPDNDPMNLTC</sequence>
<evidence type="ECO:0000313" key="3">
    <source>
        <dbReference type="Proteomes" id="UP000054097"/>
    </source>
</evidence>
<name>A0A0C3B7J9_SERVB</name>
<dbReference type="OrthoDB" id="10684312at2759"/>
<dbReference type="AlphaFoldDB" id="A0A0C3B7J9"/>
<feature type="region of interest" description="Disordered" evidence="1">
    <location>
        <begin position="106"/>
        <end position="127"/>
    </location>
</feature>
<reference evidence="3" key="2">
    <citation type="submission" date="2015-01" db="EMBL/GenBank/DDBJ databases">
        <title>Evolutionary Origins and Diversification of the Mycorrhizal Mutualists.</title>
        <authorList>
            <consortium name="DOE Joint Genome Institute"/>
            <consortium name="Mycorrhizal Genomics Consortium"/>
            <person name="Kohler A."/>
            <person name="Kuo A."/>
            <person name="Nagy L.G."/>
            <person name="Floudas D."/>
            <person name="Copeland A."/>
            <person name="Barry K.W."/>
            <person name="Cichocki N."/>
            <person name="Veneault-Fourrey C."/>
            <person name="LaButti K."/>
            <person name="Lindquist E.A."/>
            <person name="Lipzen A."/>
            <person name="Lundell T."/>
            <person name="Morin E."/>
            <person name="Murat C."/>
            <person name="Riley R."/>
            <person name="Ohm R."/>
            <person name="Sun H."/>
            <person name="Tunlid A."/>
            <person name="Henrissat B."/>
            <person name="Grigoriev I.V."/>
            <person name="Hibbett D.S."/>
            <person name="Martin F."/>
        </authorList>
    </citation>
    <scope>NUCLEOTIDE SEQUENCE [LARGE SCALE GENOMIC DNA]</scope>
    <source>
        <strain evidence="3">MAFF 305830</strain>
    </source>
</reference>
<dbReference type="EMBL" id="KN824279">
    <property type="protein sequence ID" value="KIM32815.1"/>
    <property type="molecule type" value="Genomic_DNA"/>
</dbReference>
<feature type="region of interest" description="Disordered" evidence="1">
    <location>
        <begin position="183"/>
        <end position="206"/>
    </location>
</feature>
<feature type="region of interest" description="Disordered" evidence="1">
    <location>
        <begin position="1"/>
        <end position="77"/>
    </location>
</feature>
<reference evidence="2 3" key="1">
    <citation type="submission" date="2014-04" db="EMBL/GenBank/DDBJ databases">
        <authorList>
            <consortium name="DOE Joint Genome Institute"/>
            <person name="Kuo A."/>
            <person name="Zuccaro A."/>
            <person name="Kohler A."/>
            <person name="Nagy L.G."/>
            <person name="Floudas D."/>
            <person name="Copeland A."/>
            <person name="Barry K.W."/>
            <person name="Cichocki N."/>
            <person name="Veneault-Fourrey C."/>
            <person name="LaButti K."/>
            <person name="Lindquist E.A."/>
            <person name="Lipzen A."/>
            <person name="Lundell T."/>
            <person name="Morin E."/>
            <person name="Murat C."/>
            <person name="Sun H."/>
            <person name="Tunlid A."/>
            <person name="Henrissat B."/>
            <person name="Grigoriev I.V."/>
            <person name="Hibbett D.S."/>
            <person name="Martin F."/>
            <person name="Nordberg H.P."/>
            <person name="Cantor M.N."/>
            <person name="Hua S.X."/>
        </authorList>
    </citation>
    <scope>NUCLEOTIDE SEQUENCE [LARGE SCALE GENOMIC DNA]</scope>
    <source>
        <strain evidence="2 3">MAFF 305830</strain>
    </source>
</reference>
<dbReference type="STRING" id="933852.A0A0C3B7J9"/>
<organism evidence="2 3">
    <name type="scientific">Serendipita vermifera MAFF 305830</name>
    <dbReference type="NCBI Taxonomy" id="933852"/>
    <lineage>
        <taxon>Eukaryota</taxon>
        <taxon>Fungi</taxon>
        <taxon>Dikarya</taxon>
        <taxon>Basidiomycota</taxon>
        <taxon>Agaricomycotina</taxon>
        <taxon>Agaricomycetes</taxon>
        <taxon>Sebacinales</taxon>
        <taxon>Serendipitaceae</taxon>
        <taxon>Serendipita</taxon>
    </lineage>
</organism>
<feature type="compositionally biased region" description="Acidic residues" evidence="1">
    <location>
        <begin position="30"/>
        <end position="42"/>
    </location>
</feature>
<feature type="compositionally biased region" description="Polar residues" evidence="1">
    <location>
        <begin position="48"/>
        <end position="63"/>
    </location>
</feature>
<evidence type="ECO:0000313" key="2">
    <source>
        <dbReference type="EMBL" id="KIM32815.1"/>
    </source>
</evidence>
<keyword evidence="3" id="KW-1185">Reference proteome</keyword>
<dbReference type="Proteomes" id="UP000054097">
    <property type="component" value="Unassembled WGS sequence"/>
</dbReference>
<proteinExistence type="predicted"/>
<accession>A0A0C3B7J9</accession>
<evidence type="ECO:0000256" key="1">
    <source>
        <dbReference type="SAM" id="MobiDB-lite"/>
    </source>
</evidence>
<feature type="region of interest" description="Disordered" evidence="1">
    <location>
        <begin position="299"/>
        <end position="320"/>
    </location>
</feature>
<gene>
    <name evidence="2" type="ORF">M408DRAFT_187028</name>
</gene>